<dbReference type="InParanoid" id="A0A517SDR8"/>
<keyword evidence="3" id="KW-1185">Reference proteome</keyword>
<name>A0A517SDR8_9PLAN</name>
<dbReference type="SUPFAM" id="SSF53335">
    <property type="entry name" value="S-adenosyl-L-methionine-dependent methyltransferases"/>
    <property type="match status" value="1"/>
</dbReference>
<accession>A0A517SDR8</accession>
<dbReference type="InterPro" id="IPR029063">
    <property type="entry name" value="SAM-dependent_MTases_sf"/>
</dbReference>
<dbReference type="OrthoDB" id="292252at2"/>
<evidence type="ECO:0000259" key="1">
    <source>
        <dbReference type="Pfam" id="PF25342"/>
    </source>
</evidence>
<evidence type="ECO:0000313" key="2">
    <source>
        <dbReference type="EMBL" id="QDT54273.1"/>
    </source>
</evidence>
<proteinExistence type="predicted"/>
<dbReference type="Pfam" id="PF13578">
    <property type="entry name" value="Methyltransf_24"/>
    <property type="match status" value="1"/>
</dbReference>
<reference evidence="2 3" key="1">
    <citation type="submission" date="2019-02" db="EMBL/GenBank/DDBJ databases">
        <title>Deep-cultivation of Planctomycetes and their phenomic and genomic characterization uncovers novel biology.</title>
        <authorList>
            <person name="Wiegand S."/>
            <person name="Jogler M."/>
            <person name="Boedeker C."/>
            <person name="Pinto D."/>
            <person name="Vollmers J."/>
            <person name="Rivas-Marin E."/>
            <person name="Kohn T."/>
            <person name="Peeters S.H."/>
            <person name="Heuer A."/>
            <person name="Rast P."/>
            <person name="Oberbeckmann S."/>
            <person name="Bunk B."/>
            <person name="Jeske O."/>
            <person name="Meyerdierks A."/>
            <person name="Storesund J.E."/>
            <person name="Kallscheuer N."/>
            <person name="Luecker S."/>
            <person name="Lage O.M."/>
            <person name="Pohl T."/>
            <person name="Merkel B.J."/>
            <person name="Hornburger P."/>
            <person name="Mueller R.-W."/>
            <person name="Bruemmer F."/>
            <person name="Labrenz M."/>
            <person name="Spormann A.M."/>
            <person name="Op den Camp H."/>
            <person name="Overmann J."/>
            <person name="Amann R."/>
            <person name="Jetten M.S.M."/>
            <person name="Mascher T."/>
            <person name="Medema M.H."/>
            <person name="Devos D.P."/>
            <person name="Kaster A.-K."/>
            <person name="Ovreas L."/>
            <person name="Rohde M."/>
            <person name="Galperin M.Y."/>
            <person name="Jogler C."/>
        </authorList>
    </citation>
    <scope>NUCLEOTIDE SEQUENCE [LARGE SCALE GENOMIC DNA]</scope>
    <source>
        <strain evidence="2 3">Pan44</strain>
    </source>
</reference>
<dbReference type="Pfam" id="PF25342">
    <property type="entry name" value="GT_PLOD"/>
    <property type="match status" value="1"/>
</dbReference>
<gene>
    <name evidence="2" type="ORF">Pan44_23010</name>
</gene>
<protein>
    <recommendedName>
        <fullName evidence="1">PLOD1-3-like GT domain-containing protein</fullName>
    </recommendedName>
</protein>
<organism evidence="2 3">
    <name type="scientific">Caulifigura coniformis</name>
    <dbReference type="NCBI Taxonomy" id="2527983"/>
    <lineage>
        <taxon>Bacteria</taxon>
        <taxon>Pseudomonadati</taxon>
        <taxon>Planctomycetota</taxon>
        <taxon>Planctomycetia</taxon>
        <taxon>Planctomycetales</taxon>
        <taxon>Planctomycetaceae</taxon>
        <taxon>Caulifigura</taxon>
    </lineage>
</organism>
<dbReference type="RefSeq" id="WP_145030149.1">
    <property type="nucleotide sequence ID" value="NZ_CP036271.1"/>
</dbReference>
<dbReference type="AlphaFoldDB" id="A0A517SDR8"/>
<dbReference type="CDD" id="cd22997">
    <property type="entry name" value="GT_LH"/>
    <property type="match status" value="1"/>
</dbReference>
<dbReference type="EMBL" id="CP036271">
    <property type="protein sequence ID" value="QDT54273.1"/>
    <property type="molecule type" value="Genomic_DNA"/>
</dbReference>
<dbReference type="Proteomes" id="UP000315700">
    <property type="component" value="Chromosome"/>
</dbReference>
<dbReference type="KEGG" id="ccos:Pan44_23010"/>
<dbReference type="Gene3D" id="3.40.50.150">
    <property type="entry name" value="Vaccinia Virus protein VP39"/>
    <property type="match status" value="1"/>
</dbReference>
<evidence type="ECO:0000313" key="3">
    <source>
        <dbReference type="Proteomes" id="UP000315700"/>
    </source>
</evidence>
<sequence length="425" mass="48498">MPIRITNQLFRSHPIVGHCPGPTHGRWRRIVDAVLSQKMRPARCPDATFLTWNTGARPARPDKPCGLFERSLAQFQIEPLVLGQGRKNWRNRDKLALTAEALESVTTPYVVGGDSCDVLFFEDPGLVVERFRQHFTCDLLFNSTGSLCWPQLPRLMEFQTSRPVAPLLKGRHWINSGLFVGKTDFCRDYFRDLAQSPPVEGYAHSDQAVVMETWPRWYPRVQTDDFCQIFQWFNEKPAVLHLERPLAARHTSLIRWLRRLPGPLVGAEVGVFQGYTSEALLRSFPDLRLWMVDRWKPYEGRSTIGDQPAEALERALKSTTFWTQFAKDRRRILREASPAAADRFDDHSLDFAFIDANHLYEAVCADITAWWSKIRPGGLLTGHDYGTGRDAEGIWGVKRAVDEFADTTGSPLELGADGTWCIEKR</sequence>
<dbReference type="InterPro" id="IPR057589">
    <property type="entry name" value="GT_PLOD"/>
</dbReference>
<dbReference type="PANTHER" id="PTHR37909:SF1">
    <property type="entry name" value="S-ADENOSYL-L-METHIONINE-DEPENDENT METHYLTRANSFERASES SUPERFAMILY PROTEIN"/>
    <property type="match status" value="1"/>
</dbReference>
<dbReference type="PANTHER" id="PTHR37909">
    <property type="entry name" value="S-ADENOSYL-L-METHIONINE-DEPENDENT METHYLTRANSFERASES SUPERFAMILY PROTEIN"/>
    <property type="match status" value="1"/>
</dbReference>
<feature type="domain" description="PLOD1-3-like GT" evidence="1">
    <location>
        <begin position="68"/>
        <end position="184"/>
    </location>
</feature>